<reference evidence="5" key="1">
    <citation type="submission" date="2016-10" db="EMBL/GenBank/DDBJ databases">
        <authorList>
            <person name="Varghese N."/>
            <person name="Submissions S."/>
        </authorList>
    </citation>
    <scope>NUCLEOTIDE SEQUENCE [LARGE SCALE GENOMIC DNA]</scope>
    <source>
        <strain evidence="5">CGMCC 1.10119</strain>
    </source>
</reference>
<dbReference type="PANTHER" id="PTHR42760:SF133">
    <property type="entry name" value="3-OXOACYL-[ACYL-CARRIER-PROTEIN] REDUCTASE"/>
    <property type="match status" value="1"/>
</dbReference>
<dbReference type="GO" id="GO:0006633">
    <property type="term" value="P:fatty acid biosynthetic process"/>
    <property type="evidence" value="ECO:0007669"/>
    <property type="project" value="TreeGrafter"/>
</dbReference>
<sequence>MSLLEGKTAVVTGAASGNGRAIAELFAEHGAAVVVADVRDDPREGGEPTHELVESRGGDAVFVECDVTNYDDCVDAVEAADPFGGVDIMVNNAGIVGPQVPLVELDMDDYRTLMAVNLDGVFHGSKAAALAMVEHGNGGSIVNMSSVAGMVGYGGITPYSAAKGGVRLFSYALANELGPDGVRVNVVHPGVIETAMTTDDSPIVGTEAGEQLKAVLPLRRFGTPEDVAGVCLFLASDLSSYVTAESIVVDGGNLNSA</sequence>
<evidence type="ECO:0000313" key="5">
    <source>
        <dbReference type="Proteomes" id="UP000199451"/>
    </source>
</evidence>
<dbReference type="PRINTS" id="PR00081">
    <property type="entry name" value="GDHRDH"/>
</dbReference>
<dbReference type="EMBL" id="FNHL01000005">
    <property type="protein sequence ID" value="SDN09732.1"/>
    <property type="molecule type" value="Genomic_DNA"/>
</dbReference>
<name>A0A1G9YL90_9EURY</name>
<dbReference type="Pfam" id="PF13561">
    <property type="entry name" value="adh_short_C2"/>
    <property type="match status" value="1"/>
</dbReference>
<evidence type="ECO:0000313" key="4">
    <source>
        <dbReference type="EMBL" id="SDN09732.1"/>
    </source>
</evidence>
<dbReference type="InterPro" id="IPR036291">
    <property type="entry name" value="NAD(P)-bd_dom_sf"/>
</dbReference>
<dbReference type="FunFam" id="3.40.50.720:FF:000084">
    <property type="entry name" value="Short-chain dehydrogenase reductase"/>
    <property type="match status" value="1"/>
</dbReference>
<dbReference type="GO" id="GO:0016616">
    <property type="term" value="F:oxidoreductase activity, acting on the CH-OH group of donors, NAD or NADP as acceptor"/>
    <property type="evidence" value="ECO:0007669"/>
    <property type="project" value="TreeGrafter"/>
</dbReference>
<dbReference type="SUPFAM" id="SSF51735">
    <property type="entry name" value="NAD(P)-binding Rossmann-fold domains"/>
    <property type="match status" value="1"/>
</dbReference>
<proteinExistence type="inferred from homology"/>
<dbReference type="STRING" id="660521.SAMN04487949_3356"/>
<keyword evidence="2" id="KW-0560">Oxidoreductase</keyword>
<dbReference type="Gene3D" id="3.40.50.720">
    <property type="entry name" value="NAD(P)-binding Rossmann-like Domain"/>
    <property type="match status" value="1"/>
</dbReference>
<dbReference type="InterPro" id="IPR002347">
    <property type="entry name" value="SDR_fam"/>
</dbReference>
<dbReference type="InterPro" id="IPR057326">
    <property type="entry name" value="KR_dom"/>
</dbReference>
<feature type="domain" description="Ketoreductase" evidence="3">
    <location>
        <begin position="7"/>
        <end position="194"/>
    </location>
</feature>
<dbReference type="PANTHER" id="PTHR42760">
    <property type="entry name" value="SHORT-CHAIN DEHYDROGENASES/REDUCTASES FAMILY MEMBER"/>
    <property type="match status" value="1"/>
</dbReference>
<dbReference type="PRINTS" id="PR00080">
    <property type="entry name" value="SDRFAMILY"/>
</dbReference>
<dbReference type="GO" id="GO:0048038">
    <property type="term" value="F:quinone binding"/>
    <property type="evidence" value="ECO:0007669"/>
    <property type="project" value="TreeGrafter"/>
</dbReference>
<dbReference type="AlphaFoldDB" id="A0A1G9YL90"/>
<dbReference type="NCBIfam" id="NF005559">
    <property type="entry name" value="PRK07231.1"/>
    <property type="match status" value="1"/>
</dbReference>
<dbReference type="InterPro" id="IPR020904">
    <property type="entry name" value="Sc_DH/Rdtase_CS"/>
</dbReference>
<protein>
    <submittedName>
        <fullName evidence="4">NAD(P)-dependent dehydrogenase, short-chain alcohol dehydrogenase family</fullName>
    </submittedName>
</protein>
<evidence type="ECO:0000256" key="1">
    <source>
        <dbReference type="ARBA" id="ARBA00006484"/>
    </source>
</evidence>
<dbReference type="PROSITE" id="PS00061">
    <property type="entry name" value="ADH_SHORT"/>
    <property type="match status" value="1"/>
</dbReference>
<gene>
    <name evidence="4" type="ORF">SAMN04487949_3356</name>
</gene>
<dbReference type="RefSeq" id="WP_089699315.1">
    <property type="nucleotide sequence ID" value="NZ_FNHL01000005.1"/>
</dbReference>
<organism evidence="4 5">
    <name type="scientific">Halogranum gelatinilyticum</name>
    <dbReference type="NCBI Taxonomy" id="660521"/>
    <lineage>
        <taxon>Archaea</taxon>
        <taxon>Methanobacteriati</taxon>
        <taxon>Methanobacteriota</taxon>
        <taxon>Stenosarchaea group</taxon>
        <taxon>Halobacteria</taxon>
        <taxon>Halobacteriales</taxon>
        <taxon>Haloferacaceae</taxon>
    </lineage>
</organism>
<dbReference type="OrthoDB" id="281764at2157"/>
<dbReference type="SMART" id="SM00822">
    <property type="entry name" value="PKS_KR"/>
    <property type="match status" value="1"/>
</dbReference>
<accession>A0A1G9YL90</accession>
<evidence type="ECO:0000259" key="3">
    <source>
        <dbReference type="SMART" id="SM00822"/>
    </source>
</evidence>
<evidence type="ECO:0000256" key="2">
    <source>
        <dbReference type="ARBA" id="ARBA00023002"/>
    </source>
</evidence>
<comment type="similarity">
    <text evidence="1">Belongs to the short-chain dehydrogenases/reductases (SDR) family.</text>
</comment>
<keyword evidence="5" id="KW-1185">Reference proteome</keyword>
<dbReference type="Proteomes" id="UP000199451">
    <property type="component" value="Unassembled WGS sequence"/>
</dbReference>